<evidence type="ECO:0000313" key="2">
    <source>
        <dbReference type="RefSeq" id="XP_045145250.1"/>
    </source>
</evidence>
<keyword evidence="1" id="KW-1185">Reference proteome</keyword>
<evidence type="ECO:0000313" key="1">
    <source>
        <dbReference type="Proteomes" id="UP000694863"/>
    </source>
</evidence>
<accession>A0AC55D0H9</accession>
<keyword evidence="2" id="KW-0675">Receptor</keyword>
<gene>
    <name evidence="2" type="primary">IL11RA</name>
</gene>
<organism evidence="1 2">
    <name type="scientific">Echinops telfairi</name>
    <name type="common">Lesser hedgehog tenrec</name>
    <dbReference type="NCBI Taxonomy" id="9371"/>
    <lineage>
        <taxon>Eukaryota</taxon>
        <taxon>Metazoa</taxon>
        <taxon>Chordata</taxon>
        <taxon>Craniata</taxon>
        <taxon>Vertebrata</taxon>
        <taxon>Euteleostomi</taxon>
        <taxon>Mammalia</taxon>
        <taxon>Eutheria</taxon>
        <taxon>Afrotheria</taxon>
        <taxon>Tenrecidae</taxon>
        <taxon>Tenrecinae</taxon>
        <taxon>Echinops</taxon>
    </lineage>
</organism>
<reference evidence="2" key="1">
    <citation type="submission" date="2025-08" db="UniProtKB">
        <authorList>
            <consortium name="RefSeq"/>
        </authorList>
    </citation>
    <scope>IDENTIFICATION</scope>
</reference>
<dbReference type="Proteomes" id="UP000694863">
    <property type="component" value="Unplaced"/>
</dbReference>
<protein>
    <submittedName>
        <fullName evidence="2">Interleukin-11 receptor subunit alpha isoform X1</fullName>
    </submittedName>
</protein>
<name>A0AC55D0H9_ECHTE</name>
<sequence length="454" mass="49412">MAAPEMSSRCSGLSRFLVAVTIALVSVTSPCPQAWDSPGVQYGELGRSVTVCCPGVPTGTPVSWFRFREPKLLQGLSSGQGHELVLAQADSTDEGVYICRTLDGAVGGAVTLRLGYPPALPDVSCQAVDYENFSCTWRPGQLNSLPTRYLVSYRKKTEQAADEQRQDVRGDSSTGPWPCPPDPSGAARCVVHGAEFWSQYRINVTEVNPLGAKTRLLDISFQNILHPDPPQGLRVEPIPGYPHRLRVSWKYPATWPHQPHFLLKFQLQYRPVQHSFWSTVEVVGLEEVITDAVPGLPHVVRVSSRDFLDAGTWSAWSPEVWGMPSTAEQLSLEPGQRISPTASSSRPPASGHFSKEILTAGQPSAEDQSSQVDSLTSPCPSHHLDQQPLDHSIPVEQVAVLLSLGLLSFLGLVAGALILGLWLRLRLGRKDGAPKRGFLGLISPVDKLTRASDL</sequence>
<proteinExistence type="predicted"/>
<dbReference type="RefSeq" id="XP_045145250.1">
    <property type="nucleotide sequence ID" value="XM_045289315.1"/>
</dbReference>